<organism evidence="9 10">
    <name type="scientific">Acipenser oxyrinchus oxyrinchus</name>
    <dbReference type="NCBI Taxonomy" id="40147"/>
    <lineage>
        <taxon>Eukaryota</taxon>
        <taxon>Metazoa</taxon>
        <taxon>Chordata</taxon>
        <taxon>Craniata</taxon>
        <taxon>Vertebrata</taxon>
        <taxon>Euteleostomi</taxon>
        <taxon>Actinopterygii</taxon>
        <taxon>Chondrostei</taxon>
        <taxon>Acipenseriformes</taxon>
        <taxon>Acipenseridae</taxon>
        <taxon>Acipenser</taxon>
    </lineage>
</organism>
<comment type="subcellular location">
    <subcellularLocation>
        <location evidence="1">Secreted</location>
    </subcellularLocation>
    <subcellularLocation>
        <location evidence="6">Synapse</location>
    </subcellularLocation>
</comment>
<evidence type="ECO:0000259" key="8">
    <source>
        <dbReference type="PROSITE" id="PS50184"/>
    </source>
</evidence>
<name>A0AAD8GFE8_ACIOX</name>
<evidence type="ECO:0000256" key="7">
    <source>
        <dbReference type="SAM" id="MobiDB-lite"/>
    </source>
</evidence>
<dbReference type="GO" id="GO:0032281">
    <property type="term" value="C:AMPA glutamate receptor complex"/>
    <property type="evidence" value="ECO:0007669"/>
    <property type="project" value="TreeGrafter"/>
</dbReference>
<feature type="compositionally biased region" description="Polar residues" evidence="7">
    <location>
        <begin position="87"/>
        <end position="113"/>
    </location>
</feature>
<dbReference type="PANTHER" id="PTHR46252:SF4">
    <property type="entry name" value="BRORIN"/>
    <property type="match status" value="1"/>
</dbReference>
<accession>A0AAD8GFE8</accession>
<dbReference type="SUPFAM" id="SSF57603">
    <property type="entry name" value="FnI-like domain"/>
    <property type="match status" value="1"/>
</dbReference>
<dbReference type="PANTHER" id="PTHR46252">
    <property type="entry name" value="BRORIN FAMILY MEMBER"/>
    <property type="match status" value="1"/>
</dbReference>
<dbReference type="EMBL" id="JAGXEW010000003">
    <property type="protein sequence ID" value="KAK1173491.1"/>
    <property type="molecule type" value="Genomic_DNA"/>
</dbReference>
<dbReference type="GO" id="GO:0030514">
    <property type="term" value="P:negative regulation of BMP signaling pathway"/>
    <property type="evidence" value="ECO:0007669"/>
    <property type="project" value="TreeGrafter"/>
</dbReference>
<dbReference type="InterPro" id="IPR057856">
    <property type="entry name" value="VWC2L_C"/>
</dbReference>
<evidence type="ECO:0000256" key="2">
    <source>
        <dbReference type="ARBA" id="ARBA00022525"/>
    </source>
</evidence>
<keyword evidence="2" id="KW-0964">Secreted</keyword>
<gene>
    <name evidence="9" type="primary">VWC2</name>
    <name evidence="9" type="ORF">AOXY_G3612</name>
</gene>
<evidence type="ECO:0000256" key="5">
    <source>
        <dbReference type="ARBA" id="ARBA00023018"/>
    </source>
</evidence>
<evidence type="ECO:0000256" key="4">
    <source>
        <dbReference type="ARBA" id="ARBA00022737"/>
    </source>
</evidence>
<dbReference type="Pfam" id="PF23333">
    <property type="entry name" value="VWC2L_1st"/>
    <property type="match status" value="1"/>
</dbReference>
<dbReference type="GO" id="GO:0005615">
    <property type="term" value="C:extracellular space"/>
    <property type="evidence" value="ECO:0007669"/>
    <property type="project" value="TreeGrafter"/>
</dbReference>
<evidence type="ECO:0000313" key="10">
    <source>
        <dbReference type="Proteomes" id="UP001230051"/>
    </source>
</evidence>
<keyword evidence="5" id="KW-0770">Synapse</keyword>
<feature type="domain" description="VWFC" evidence="8">
    <location>
        <begin position="212"/>
        <end position="270"/>
    </location>
</feature>
<dbReference type="Gene3D" id="6.20.200.20">
    <property type="match status" value="1"/>
</dbReference>
<dbReference type="GO" id="GO:0045202">
    <property type="term" value="C:synapse"/>
    <property type="evidence" value="ECO:0007669"/>
    <property type="project" value="UniProtKB-SubCell"/>
</dbReference>
<keyword evidence="3" id="KW-0732">Signal</keyword>
<comment type="caution">
    <text evidence="9">The sequence shown here is derived from an EMBL/GenBank/DDBJ whole genome shotgun (WGS) entry which is preliminary data.</text>
</comment>
<dbReference type="SMART" id="SM00214">
    <property type="entry name" value="VWC"/>
    <property type="match status" value="2"/>
</dbReference>
<protein>
    <submittedName>
        <fullName evidence="9">Brorin-like</fullName>
    </submittedName>
</protein>
<keyword evidence="4" id="KW-0677">Repeat</keyword>
<sequence>MRHSLAMTIGVLSRSLLIACCLMGIFCNLTIPLPMSQERLERALTQSKDDQVSKSGLSQAMQDQLKEITRISREEAAKNGKNKRNKTSWVKQRPGWSSQDLRVKNETPTGDQVQQDEEAPEQMDEGPTPGASFTPDTLDEYAYPDYRGKGCLDESGFVFAIGEKFTPGPSTCPCLCTEEGPLCAKPECPKIHPRCIRVDTSQCCPQCKERKDFCEFRGKTYKSLEEFKVSPCEQCRCESSGEVLCTLAACPQTECVDPEYEPDRCCPMCKNGPNCFADNAVIPAGREVKIDGCTICYCTYEEGTWRLEPQATCSKHECKLS</sequence>
<evidence type="ECO:0000256" key="3">
    <source>
        <dbReference type="ARBA" id="ARBA00022729"/>
    </source>
</evidence>
<feature type="region of interest" description="Disordered" evidence="7">
    <location>
        <begin position="73"/>
        <end position="139"/>
    </location>
</feature>
<evidence type="ECO:0000313" key="9">
    <source>
        <dbReference type="EMBL" id="KAK1173491.1"/>
    </source>
</evidence>
<reference evidence="9" key="1">
    <citation type="submission" date="2022-02" db="EMBL/GenBank/DDBJ databases">
        <title>Atlantic sturgeon de novo genome assembly.</title>
        <authorList>
            <person name="Stock M."/>
            <person name="Klopp C."/>
            <person name="Guiguen Y."/>
            <person name="Cabau C."/>
            <person name="Parinello H."/>
            <person name="Santidrian Yebra-Pimentel E."/>
            <person name="Kuhl H."/>
            <person name="Dirks R.P."/>
            <person name="Guessner J."/>
            <person name="Wuertz S."/>
            <person name="Du K."/>
            <person name="Schartl M."/>
        </authorList>
    </citation>
    <scope>NUCLEOTIDE SEQUENCE</scope>
    <source>
        <strain evidence="9">STURGEONOMICS-FGT-2020</strain>
        <tissue evidence="9">Whole blood</tissue>
    </source>
</reference>
<feature type="compositionally biased region" description="Acidic residues" evidence="7">
    <location>
        <begin position="114"/>
        <end position="124"/>
    </location>
</feature>
<dbReference type="PROSITE" id="PS01208">
    <property type="entry name" value="VWFC_1"/>
    <property type="match status" value="1"/>
</dbReference>
<dbReference type="InterPro" id="IPR059152">
    <property type="entry name" value="VWC2L_N"/>
</dbReference>
<evidence type="ECO:0000256" key="1">
    <source>
        <dbReference type="ARBA" id="ARBA00004613"/>
    </source>
</evidence>
<dbReference type="Pfam" id="PF23331">
    <property type="entry name" value="VWC2L_C"/>
    <property type="match status" value="1"/>
</dbReference>
<dbReference type="PROSITE" id="PS50184">
    <property type="entry name" value="VWFC_2"/>
    <property type="match status" value="1"/>
</dbReference>
<evidence type="ECO:0000256" key="6">
    <source>
        <dbReference type="ARBA" id="ARBA00034103"/>
    </source>
</evidence>
<dbReference type="Pfam" id="PF23334">
    <property type="entry name" value="VWC2L_2nd"/>
    <property type="match status" value="1"/>
</dbReference>
<dbReference type="AlphaFoldDB" id="A0AAD8GFE8"/>
<keyword evidence="10" id="KW-1185">Reference proteome</keyword>
<proteinExistence type="predicted"/>
<dbReference type="InterPro" id="IPR001007">
    <property type="entry name" value="VWF_dom"/>
</dbReference>
<dbReference type="InterPro" id="IPR042979">
    <property type="entry name" value="VWC2/VWC2L"/>
</dbReference>
<dbReference type="Proteomes" id="UP001230051">
    <property type="component" value="Unassembled WGS sequence"/>
</dbReference>